<evidence type="ECO:0000256" key="1">
    <source>
        <dbReference type="ARBA" id="ARBA00022598"/>
    </source>
</evidence>
<dbReference type="Proteomes" id="UP001611251">
    <property type="component" value="Unassembled WGS sequence"/>
</dbReference>
<dbReference type="Pfam" id="PF13535">
    <property type="entry name" value="ATP-grasp_4"/>
    <property type="match status" value="1"/>
</dbReference>
<evidence type="ECO:0000313" key="7">
    <source>
        <dbReference type="Proteomes" id="UP001611251"/>
    </source>
</evidence>
<dbReference type="InterPro" id="IPR052032">
    <property type="entry name" value="ATP-dep_AA_Ligase"/>
</dbReference>
<dbReference type="InterPro" id="IPR011761">
    <property type="entry name" value="ATP-grasp"/>
</dbReference>
<keyword evidence="1" id="KW-0436">Ligase</keyword>
<evidence type="ECO:0000313" key="6">
    <source>
        <dbReference type="EMBL" id="MFH8136174.1"/>
    </source>
</evidence>
<keyword evidence="3 4" id="KW-0067">ATP-binding</keyword>
<keyword evidence="2 4" id="KW-0547">Nucleotide-binding</keyword>
<organism evidence="6 7">
    <name type="scientific">Pantoea osteomyelitidis</name>
    <dbReference type="NCBI Taxonomy" id="3230026"/>
    <lineage>
        <taxon>Bacteria</taxon>
        <taxon>Pseudomonadati</taxon>
        <taxon>Pseudomonadota</taxon>
        <taxon>Gammaproteobacteria</taxon>
        <taxon>Enterobacterales</taxon>
        <taxon>Erwiniaceae</taxon>
        <taxon>Pantoea</taxon>
    </lineage>
</organism>
<reference evidence="6 7" key="1">
    <citation type="submission" date="2024-08" db="EMBL/GenBank/DDBJ databases">
        <title>Pantoea ronii - a newly identified human opportunistic pathogen.</title>
        <authorList>
            <person name="Keidar-Friedman D."/>
            <person name="Sorek N."/>
            <person name="Leshin-Carmel D."/>
            <person name="Tsur A."/>
            <person name="Amsalem M."/>
            <person name="Tolkach D."/>
            <person name="Brosh-Nissimov T."/>
        </authorList>
    </citation>
    <scope>NUCLEOTIDE SEQUENCE [LARGE SCALE GENOMIC DNA]</scope>
    <source>
        <strain evidence="6 7">AA23256</strain>
    </source>
</reference>
<dbReference type="SUPFAM" id="SSF56059">
    <property type="entry name" value="Glutathione synthetase ATP-binding domain-like"/>
    <property type="match status" value="1"/>
</dbReference>
<feature type="domain" description="ATP-grasp" evidence="5">
    <location>
        <begin position="118"/>
        <end position="319"/>
    </location>
</feature>
<evidence type="ECO:0000256" key="2">
    <source>
        <dbReference type="ARBA" id="ARBA00022741"/>
    </source>
</evidence>
<comment type="caution">
    <text evidence="6">The sequence shown here is derived from an EMBL/GenBank/DDBJ whole genome shotgun (WGS) entry which is preliminary data.</text>
</comment>
<sequence length="426" mass="47115">MKKIFLQIGATRDGQNPYCAVAKREGYFTVLAEMSDFIDYQSLSLELPFDLIVRLDRPENPWEVMQAYLRAGLLEHPQVVLAGFEAYNASAGRVREMLAGPDAGRCFIPLDKYAQRMALNKSCAGVPQPEFRFFASPLSILAARDALLYPCVIKPVDGGGGLGIWLVATPQQLDQVVEKLVNTMNYGGRSFSGFIVECWLAGDEYSLQGVVHNGKALALTCCQKVIEQNCDSDGCISFYESGHVAIAAEGLPAAFTRLMNLCCETFHYRQGAFHIDFIVVNGVPHFLEMGFRLSGMGVVNLVQEVTDIDWAEVSFYIEAGLGLPPLRYASEVRAVGQLRLRQPAQLALAQAWIEQHQHGSLLPPLNQPSLPVTERSTLYADLTRHAGILSTFRLAAAARDEVLMVFHHIIHLQQPAALRRDMLCAE</sequence>
<evidence type="ECO:0000256" key="3">
    <source>
        <dbReference type="ARBA" id="ARBA00022840"/>
    </source>
</evidence>
<proteinExistence type="predicted"/>
<keyword evidence="7" id="KW-1185">Reference proteome</keyword>
<gene>
    <name evidence="6" type="ORF">ABU178_18655</name>
</gene>
<protein>
    <submittedName>
        <fullName evidence="6">Acetyl-CoA carboxylase biotin carboxylase subunit family protein</fullName>
    </submittedName>
</protein>
<evidence type="ECO:0000256" key="4">
    <source>
        <dbReference type="PROSITE-ProRule" id="PRU00409"/>
    </source>
</evidence>
<dbReference type="EMBL" id="JBGFSN010000011">
    <property type="protein sequence ID" value="MFH8136174.1"/>
    <property type="molecule type" value="Genomic_DNA"/>
</dbReference>
<dbReference type="PROSITE" id="PS50975">
    <property type="entry name" value="ATP_GRASP"/>
    <property type="match status" value="1"/>
</dbReference>
<name>A0ABW7Q0S3_9GAMM</name>
<dbReference type="Gene3D" id="3.30.470.20">
    <property type="entry name" value="ATP-grasp fold, B domain"/>
    <property type="match status" value="1"/>
</dbReference>
<evidence type="ECO:0000259" key="5">
    <source>
        <dbReference type="PROSITE" id="PS50975"/>
    </source>
</evidence>
<accession>A0ABW7Q0S3</accession>
<dbReference type="RefSeq" id="WP_397217701.1">
    <property type="nucleotide sequence ID" value="NZ_JBGFSN010000011.1"/>
</dbReference>
<dbReference type="PANTHER" id="PTHR43585">
    <property type="entry name" value="FUMIPYRROLE BIOSYNTHESIS PROTEIN C"/>
    <property type="match status" value="1"/>
</dbReference>
<dbReference type="PANTHER" id="PTHR43585:SF2">
    <property type="entry name" value="ATP-GRASP ENZYME FSQD"/>
    <property type="match status" value="1"/>
</dbReference>